<proteinExistence type="predicted"/>
<dbReference type="Gene3D" id="1.10.510.10">
    <property type="entry name" value="Transferase(Phosphotransferase) domain 1"/>
    <property type="match status" value="1"/>
</dbReference>
<feature type="domain" description="Protein kinase" evidence="8">
    <location>
        <begin position="122"/>
        <end position="409"/>
    </location>
</feature>
<dbReference type="PANTHER" id="PTHR24347">
    <property type="entry name" value="SERINE/THREONINE-PROTEIN KINASE"/>
    <property type="match status" value="1"/>
</dbReference>
<dbReference type="Pfam" id="PF00069">
    <property type="entry name" value="Pkinase"/>
    <property type="match status" value="1"/>
</dbReference>
<keyword evidence="5 6" id="KW-0067">ATP-binding</keyword>
<dbReference type="GO" id="GO:0005524">
    <property type="term" value="F:ATP binding"/>
    <property type="evidence" value="ECO:0007669"/>
    <property type="project" value="UniProtKB-UniRule"/>
</dbReference>
<dbReference type="SMART" id="SM00220">
    <property type="entry name" value="S_TKc"/>
    <property type="match status" value="1"/>
</dbReference>
<evidence type="ECO:0000256" key="3">
    <source>
        <dbReference type="ARBA" id="ARBA00022741"/>
    </source>
</evidence>
<evidence type="ECO:0000256" key="1">
    <source>
        <dbReference type="ARBA" id="ARBA00022527"/>
    </source>
</evidence>
<feature type="compositionally biased region" description="Basic and acidic residues" evidence="7">
    <location>
        <begin position="13"/>
        <end position="29"/>
    </location>
</feature>
<sequence>MFKTLKNFIANGRTDHKQQAKSDTVREAADSNVNTNTNNMNITTSDMNIMDTYPLSNDTDLTIPGTSSKPYDYNEFEPALQQVQIQEQSTAVPVATNIPVINLPPTSETRKDNNPFPGLENYQITEKLGEGAFSTVHQALNLQTNEHVAIKVIKKQQLDQNQKQAVLKEATIMRQLSHDNIVKFVEFREVDQYYYIIQELIQGGEIFNEIVKFTYLSEDLSRHIIKQVGEALKYLHEEIGVVHRDLKPENLLFQPIPIIPSKVRKLRRSDDPNKLDEGEFNNGVGGGGIGIVKLADFGLSKQIWYDNTKTPCGTVGYTAPEIVKDEHYSKNVDMWALGCVLYTLLCGFPPFYDEKIDLLTRKVARGEYTFLSPWWDEISVGAKTCVKNLLTVDPNKRYTIDQFLSDPWLNEVQFKQPKKNYVSQFKRAEPLYSPMHRAMKDAFDISNAVQRIGEENILKQYQHNHPHDSDILEEEDEDEDDDSGKPQRKIVKKAQLNNIKDPVVGDSPFELSLGTSTILSRRRKKEVTV</sequence>
<evidence type="ECO:0000256" key="5">
    <source>
        <dbReference type="ARBA" id="ARBA00022840"/>
    </source>
</evidence>
<keyword evidence="4" id="KW-0418">Kinase</keyword>
<feature type="region of interest" description="Disordered" evidence="7">
    <location>
        <begin position="462"/>
        <end position="508"/>
    </location>
</feature>
<dbReference type="AlphaFoldDB" id="A0A9P8Q8M8"/>
<dbReference type="PROSITE" id="PS00107">
    <property type="entry name" value="PROTEIN_KINASE_ATP"/>
    <property type="match status" value="1"/>
</dbReference>
<organism evidence="9 10">
    <name type="scientific">Wickerhamomyces pijperi</name>
    <name type="common">Yeast</name>
    <name type="synonym">Pichia pijperi</name>
    <dbReference type="NCBI Taxonomy" id="599730"/>
    <lineage>
        <taxon>Eukaryota</taxon>
        <taxon>Fungi</taxon>
        <taxon>Dikarya</taxon>
        <taxon>Ascomycota</taxon>
        <taxon>Saccharomycotina</taxon>
        <taxon>Saccharomycetes</taxon>
        <taxon>Phaffomycetales</taxon>
        <taxon>Wickerhamomycetaceae</taxon>
        <taxon>Wickerhamomyces</taxon>
    </lineage>
</organism>
<comment type="caution">
    <text evidence="9">The sequence shown here is derived from an EMBL/GenBank/DDBJ whole genome shotgun (WGS) entry which is preliminary data.</text>
</comment>
<feature type="binding site" evidence="6">
    <location>
        <position position="155"/>
    </location>
    <ligand>
        <name>ATP</name>
        <dbReference type="ChEBI" id="CHEBI:30616"/>
    </ligand>
</feature>
<dbReference type="Proteomes" id="UP000774326">
    <property type="component" value="Unassembled WGS sequence"/>
</dbReference>
<dbReference type="SUPFAM" id="SSF56112">
    <property type="entry name" value="Protein kinase-like (PK-like)"/>
    <property type="match status" value="1"/>
</dbReference>
<dbReference type="InterPro" id="IPR011009">
    <property type="entry name" value="Kinase-like_dom_sf"/>
</dbReference>
<evidence type="ECO:0000256" key="6">
    <source>
        <dbReference type="PROSITE-ProRule" id="PRU10141"/>
    </source>
</evidence>
<dbReference type="InterPro" id="IPR008271">
    <property type="entry name" value="Ser/Thr_kinase_AS"/>
</dbReference>
<evidence type="ECO:0000259" key="8">
    <source>
        <dbReference type="PROSITE" id="PS50011"/>
    </source>
</evidence>
<feature type="region of interest" description="Disordered" evidence="7">
    <location>
        <begin position="9"/>
        <end position="42"/>
    </location>
</feature>
<dbReference type="PROSITE" id="PS50011">
    <property type="entry name" value="PROTEIN_KINASE_DOM"/>
    <property type="match status" value="1"/>
</dbReference>
<evidence type="ECO:0000313" key="9">
    <source>
        <dbReference type="EMBL" id="KAH3686402.1"/>
    </source>
</evidence>
<dbReference type="InterPro" id="IPR000719">
    <property type="entry name" value="Prot_kinase_dom"/>
</dbReference>
<feature type="compositionally biased region" description="Low complexity" evidence="7">
    <location>
        <begin position="30"/>
        <end position="42"/>
    </location>
</feature>
<evidence type="ECO:0000313" key="10">
    <source>
        <dbReference type="Proteomes" id="UP000774326"/>
    </source>
</evidence>
<keyword evidence="3 6" id="KW-0547">Nucleotide-binding</keyword>
<keyword evidence="1" id="KW-0723">Serine/threonine-protein kinase</keyword>
<keyword evidence="2" id="KW-0808">Transferase</keyword>
<protein>
    <recommendedName>
        <fullName evidence="8">Protein kinase domain-containing protein</fullName>
    </recommendedName>
</protein>
<keyword evidence="10" id="KW-1185">Reference proteome</keyword>
<name>A0A9P8Q8M8_WICPI</name>
<reference evidence="9" key="2">
    <citation type="submission" date="2021-01" db="EMBL/GenBank/DDBJ databases">
        <authorList>
            <person name="Schikora-Tamarit M.A."/>
        </authorList>
    </citation>
    <scope>NUCLEOTIDE SEQUENCE</scope>
    <source>
        <strain evidence="9">CBS2887</strain>
    </source>
</reference>
<dbReference type="GO" id="GO:0004674">
    <property type="term" value="F:protein serine/threonine kinase activity"/>
    <property type="evidence" value="ECO:0007669"/>
    <property type="project" value="UniProtKB-KW"/>
</dbReference>
<evidence type="ECO:0000256" key="2">
    <source>
        <dbReference type="ARBA" id="ARBA00022679"/>
    </source>
</evidence>
<dbReference type="InterPro" id="IPR017441">
    <property type="entry name" value="Protein_kinase_ATP_BS"/>
</dbReference>
<feature type="compositionally biased region" description="Acidic residues" evidence="7">
    <location>
        <begin position="471"/>
        <end position="482"/>
    </location>
</feature>
<dbReference type="PROSITE" id="PS00108">
    <property type="entry name" value="PROTEIN_KINASE_ST"/>
    <property type="match status" value="1"/>
</dbReference>
<accession>A0A9P8Q8M8</accession>
<evidence type="ECO:0000256" key="7">
    <source>
        <dbReference type="SAM" id="MobiDB-lite"/>
    </source>
</evidence>
<reference evidence="9" key="1">
    <citation type="journal article" date="2021" name="Open Biol.">
        <title>Shared evolutionary footprints suggest mitochondrial oxidative damage underlies multiple complex I losses in fungi.</title>
        <authorList>
            <person name="Schikora-Tamarit M.A."/>
            <person name="Marcet-Houben M."/>
            <person name="Nosek J."/>
            <person name="Gabaldon T."/>
        </authorList>
    </citation>
    <scope>NUCLEOTIDE SEQUENCE</scope>
    <source>
        <strain evidence="9">CBS2887</strain>
    </source>
</reference>
<dbReference type="FunFam" id="3.30.200.20:FF:000315">
    <property type="entry name" value="Calcium-dependent protein kinase 3"/>
    <property type="match status" value="1"/>
</dbReference>
<dbReference type="EMBL" id="JAEUBG010001443">
    <property type="protein sequence ID" value="KAH3686402.1"/>
    <property type="molecule type" value="Genomic_DNA"/>
</dbReference>
<dbReference type="OrthoDB" id="1738954at2759"/>
<evidence type="ECO:0000256" key="4">
    <source>
        <dbReference type="ARBA" id="ARBA00022777"/>
    </source>
</evidence>
<gene>
    <name evidence="9" type="ORF">WICPIJ_002581</name>
</gene>